<feature type="non-terminal residue" evidence="2">
    <location>
        <position position="1"/>
    </location>
</feature>
<evidence type="ECO:0000259" key="1">
    <source>
        <dbReference type="Pfam" id="PF16087"/>
    </source>
</evidence>
<dbReference type="InterPro" id="IPR032135">
    <property type="entry name" value="DUF4817"/>
</dbReference>
<evidence type="ECO:0000313" key="3">
    <source>
        <dbReference type="Proteomes" id="UP000000311"/>
    </source>
</evidence>
<name>E2ANU7_CAMFO</name>
<dbReference type="Pfam" id="PF16087">
    <property type="entry name" value="DUF4817"/>
    <property type="match status" value="1"/>
</dbReference>
<protein>
    <recommendedName>
        <fullName evidence="1">DUF4817 domain-containing protein</fullName>
    </recommendedName>
</protein>
<dbReference type="InParanoid" id="E2ANU7"/>
<feature type="domain" description="DUF4817" evidence="1">
    <location>
        <begin position="1"/>
        <end position="46"/>
    </location>
</feature>
<keyword evidence="3" id="KW-1185">Reference proteome</keyword>
<dbReference type="Proteomes" id="UP000000311">
    <property type="component" value="Unassembled WGS sequence"/>
</dbReference>
<dbReference type="AlphaFoldDB" id="E2ANU7"/>
<sequence>DMIVCYEVAGENAYGAARLYAERFPNRRDPSRFTILRCMQRGRESG</sequence>
<evidence type="ECO:0000313" key="2">
    <source>
        <dbReference type="EMBL" id="EFN64893.1"/>
    </source>
</evidence>
<proteinExistence type="predicted"/>
<gene>
    <name evidence="2" type="ORF">EAG_05341</name>
</gene>
<organism evidence="3">
    <name type="scientific">Camponotus floridanus</name>
    <name type="common">Florida carpenter ant</name>
    <dbReference type="NCBI Taxonomy" id="104421"/>
    <lineage>
        <taxon>Eukaryota</taxon>
        <taxon>Metazoa</taxon>
        <taxon>Ecdysozoa</taxon>
        <taxon>Arthropoda</taxon>
        <taxon>Hexapoda</taxon>
        <taxon>Insecta</taxon>
        <taxon>Pterygota</taxon>
        <taxon>Neoptera</taxon>
        <taxon>Endopterygota</taxon>
        <taxon>Hymenoptera</taxon>
        <taxon>Apocrita</taxon>
        <taxon>Aculeata</taxon>
        <taxon>Formicoidea</taxon>
        <taxon>Formicidae</taxon>
        <taxon>Formicinae</taxon>
        <taxon>Camponotus</taxon>
    </lineage>
</organism>
<reference evidence="2 3" key="1">
    <citation type="journal article" date="2010" name="Science">
        <title>Genomic comparison of the ants Camponotus floridanus and Harpegnathos saltator.</title>
        <authorList>
            <person name="Bonasio R."/>
            <person name="Zhang G."/>
            <person name="Ye C."/>
            <person name="Mutti N.S."/>
            <person name="Fang X."/>
            <person name="Qin N."/>
            <person name="Donahue G."/>
            <person name="Yang P."/>
            <person name="Li Q."/>
            <person name="Li C."/>
            <person name="Zhang P."/>
            <person name="Huang Z."/>
            <person name="Berger S.L."/>
            <person name="Reinberg D."/>
            <person name="Wang J."/>
            <person name="Liebig J."/>
        </authorList>
    </citation>
    <scope>NUCLEOTIDE SEQUENCE [LARGE SCALE GENOMIC DNA]</scope>
    <source>
        <strain evidence="3">C129</strain>
    </source>
</reference>
<accession>E2ANU7</accession>
<feature type="non-terminal residue" evidence="2">
    <location>
        <position position="46"/>
    </location>
</feature>
<dbReference type="EMBL" id="GL441370">
    <property type="protein sequence ID" value="EFN64893.1"/>
    <property type="molecule type" value="Genomic_DNA"/>
</dbReference>